<dbReference type="STRING" id="1121331.SAMN02745248_00761"/>
<dbReference type="Proteomes" id="UP000183952">
    <property type="component" value="Unassembled WGS sequence"/>
</dbReference>
<reference evidence="2 3" key="1">
    <citation type="submission" date="2016-11" db="EMBL/GenBank/DDBJ databases">
        <authorList>
            <person name="Jaros S."/>
            <person name="Januszkiewicz K."/>
            <person name="Wedrychowicz H."/>
        </authorList>
    </citation>
    <scope>NUCLEOTIDE SEQUENCE [LARGE SCALE GENOMIC DNA]</scope>
    <source>
        <strain evidence="2 3">DSM 3090</strain>
    </source>
</reference>
<evidence type="ECO:0000313" key="2">
    <source>
        <dbReference type="EMBL" id="SHJ70655.1"/>
    </source>
</evidence>
<dbReference type="Pfam" id="PF07963">
    <property type="entry name" value="N_methyl"/>
    <property type="match status" value="1"/>
</dbReference>
<protein>
    <submittedName>
        <fullName evidence="2">Prepilin-type N-terminal cleavage/methylation domain-containing protein</fullName>
    </submittedName>
</protein>
<keyword evidence="1" id="KW-1133">Transmembrane helix</keyword>
<evidence type="ECO:0000256" key="1">
    <source>
        <dbReference type="SAM" id="Phobius"/>
    </source>
</evidence>
<dbReference type="PROSITE" id="PS00409">
    <property type="entry name" value="PROKAR_NTER_METHYL"/>
    <property type="match status" value="1"/>
</dbReference>
<keyword evidence="3" id="KW-1185">Reference proteome</keyword>
<dbReference type="InterPro" id="IPR012902">
    <property type="entry name" value="N_methyl_site"/>
</dbReference>
<dbReference type="Gene3D" id="3.30.700.10">
    <property type="entry name" value="Glycoprotein, Type 4 Pilin"/>
    <property type="match status" value="1"/>
</dbReference>
<sequence>MRNNNLNYKRKSGFTLIEVIIVLALIAILSSLIAVYTVSSSKLSTNIKKEYDEVSEARIAMSYIVNILQQNDISNAISVDKTDASNPILYVKRNGDERDKVKIFYDSSQGMLKEATDTYDSNIAKISGFSVEYKNAEKAEDMNYVQIKIQYKNISDGSIKEINQKVTLRSVNYKMGGTI</sequence>
<keyword evidence="1" id="KW-0472">Membrane</keyword>
<dbReference type="AlphaFoldDB" id="A0A1M6LHQ9"/>
<dbReference type="Pfam" id="PF16152">
    <property type="entry name" value="DUF4860"/>
    <property type="match status" value="1"/>
</dbReference>
<dbReference type="NCBIfam" id="TIGR02532">
    <property type="entry name" value="IV_pilin_GFxxxE"/>
    <property type="match status" value="1"/>
</dbReference>
<keyword evidence="1" id="KW-0812">Transmembrane</keyword>
<feature type="transmembrane region" description="Helical" evidence="1">
    <location>
        <begin position="12"/>
        <end position="36"/>
    </location>
</feature>
<accession>A0A1M6LHQ9</accession>
<gene>
    <name evidence="2" type="ORF">SAMN02745248_00761</name>
</gene>
<dbReference type="EMBL" id="FRAD01000005">
    <property type="protein sequence ID" value="SHJ70655.1"/>
    <property type="molecule type" value="Genomic_DNA"/>
</dbReference>
<name>A0A1M6LHQ9_9CLOT</name>
<dbReference type="RefSeq" id="WP_072902506.1">
    <property type="nucleotide sequence ID" value="NZ_FRAD01000005.1"/>
</dbReference>
<dbReference type="SUPFAM" id="SSF54523">
    <property type="entry name" value="Pili subunits"/>
    <property type="match status" value="1"/>
</dbReference>
<organism evidence="2 3">
    <name type="scientific">Hathewaya proteolytica DSM 3090</name>
    <dbReference type="NCBI Taxonomy" id="1121331"/>
    <lineage>
        <taxon>Bacteria</taxon>
        <taxon>Bacillati</taxon>
        <taxon>Bacillota</taxon>
        <taxon>Clostridia</taxon>
        <taxon>Eubacteriales</taxon>
        <taxon>Clostridiaceae</taxon>
        <taxon>Hathewaya</taxon>
    </lineage>
</organism>
<proteinExistence type="predicted"/>
<dbReference type="InterPro" id="IPR032340">
    <property type="entry name" value="DUF4860"/>
</dbReference>
<evidence type="ECO:0000313" key="3">
    <source>
        <dbReference type="Proteomes" id="UP000183952"/>
    </source>
</evidence>
<dbReference type="InterPro" id="IPR045584">
    <property type="entry name" value="Pilin-like"/>
</dbReference>